<dbReference type="PANTHER" id="PTHR10073">
    <property type="entry name" value="DNA MISMATCH REPAIR PROTEIN MLH, PMS, MUTL"/>
    <property type="match status" value="1"/>
</dbReference>
<protein>
    <submittedName>
        <fullName evidence="4">DNA mismatch repair protein-like protein</fullName>
    </submittedName>
</protein>
<evidence type="ECO:0000313" key="5">
    <source>
        <dbReference type="Proteomes" id="UP000799423"/>
    </source>
</evidence>
<proteinExistence type="inferred from homology"/>
<dbReference type="AlphaFoldDB" id="A0A6A7ATQ5"/>
<dbReference type="InterPro" id="IPR038973">
    <property type="entry name" value="MutL/Mlh/Pms-like"/>
</dbReference>
<dbReference type="Proteomes" id="UP000799423">
    <property type="component" value="Unassembled WGS sequence"/>
</dbReference>
<gene>
    <name evidence="4" type="ORF">T440DRAFT_459657</name>
</gene>
<dbReference type="InterPro" id="IPR037198">
    <property type="entry name" value="MutL_C_sf"/>
</dbReference>
<dbReference type="Gene3D" id="3.30.565.10">
    <property type="entry name" value="Histidine kinase-like ATPase, C-terminal domain"/>
    <property type="match status" value="1"/>
</dbReference>
<evidence type="ECO:0000256" key="2">
    <source>
        <dbReference type="SAM" id="MobiDB-lite"/>
    </source>
</evidence>
<comment type="similarity">
    <text evidence="1">Belongs to the DNA mismatch repair MutL/HexB family.</text>
</comment>
<evidence type="ECO:0000256" key="1">
    <source>
        <dbReference type="ARBA" id="ARBA00006082"/>
    </source>
</evidence>
<dbReference type="Gene3D" id="3.30.1540.20">
    <property type="entry name" value="MutL, C-terminal domain, dimerisation subdomain"/>
    <property type="match status" value="1"/>
</dbReference>
<dbReference type="PANTHER" id="PTHR10073:SF47">
    <property type="entry name" value="DNA MISMATCH REPAIR PROTEIN MLH3"/>
    <property type="match status" value="1"/>
</dbReference>
<dbReference type="GO" id="GO:0140664">
    <property type="term" value="F:ATP-dependent DNA damage sensor activity"/>
    <property type="evidence" value="ECO:0007669"/>
    <property type="project" value="InterPro"/>
</dbReference>
<dbReference type="InterPro" id="IPR042120">
    <property type="entry name" value="MutL_C_dimsub"/>
</dbReference>
<evidence type="ECO:0000259" key="3">
    <source>
        <dbReference type="SMART" id="SM00853"/>
    </source>
</evidence>
<dbReference type="Pfam" id="PF13589">
    <property type="entry name" value="HATPase_c_3"/>
    <property type="match status" value="1"/>
</dbReference>
<dbReference type="GO" id="GO:0005524">
    <property type="term" value="F:ATP binding"/>
    <property type="evidence" value="ECO:0007669"/>
    <property type="project" value="InterPro"/>
</dbReference>
<organism evidence="4 5">
    <name type="scientific">Plenodomus tracheiphilus IPT5</name>
    <dbReference type="NCBI Taxonomy" id="1408161"/>
    <lineage>
        <taxon>Eukaryota</taxon>
        <taxon>Fungi</taxon>
        <taxon>Dikarya</taxon>
        <taxon>Ascomycota</taxon>
        <taxon>Pezizomycotina</taxon>
        <taxon>Dothideomycetes</taxon>
        <taxon>Pleosporomycetidae</taxon>
        <taxon>Pleosporales</taxon>
        <taxon>Pleosporineae</taxon>
        <taxon>Leptosphaeriaceae</taxon>
        <taxon>Plenodomus</taxon>
    </lineage>
</organism>
<dbReference type="GO" id="GO:0032300">
    <property type="term" value="C:mismatch repair complex"/>
    <property type="evidence" value="ECO:0007669"/>
    <property type="project" value="InterPro"/>
</dbReference>
<sequence>MTQTRSERHAAPTPRDAGRCILALPDAVAAQIKSSTAIVSLSGVVLELLKNSLDARATSIQVAVDFARGGCDVEDDGVGIPPNEFREEAGLGKLYHTSKHNANEAQLGRNGTFLASLAAMSLLTITSHHQEYRSHNSITFHHSKVVERQLPAPASKEVHSKHGTRATVRNLFGNLPVRVKQRSAVLDQNTEHDRVCDALKRDVVALLLSWKGAVSLKIRDGHGRGIVNLNTSSLPDHTNNTKQHSTRLTSTLNILTQAEYIAVDEWPSWVPVLASTSAVSVKGAISLHPAPSKHVQFLSLGIRPILAEHGRNELYDEINRLFSLSSFGAIEDDQDLDEMEKTRRQNDKRFKSDGYTNRQLKARKDVDRYPMFHLRITVNDKQFPNSDYAQLGNESTLQSILEILAAMVTQWLSTHHFRPQIRRRKRDRPDSAPSIPSNSTRIDTPPAVGPLSTLLQPRAGRPSTAEYDHPSGRRVRPRLSTARGASEISVNRVFADWSRIKSGKPRFFDASTLSDLKRPLEPSRLCSDSGVQHSDPVATARFADFHVESVQRGALSMQNTQAEQEITPPESVTPQSTQDDTILWTDPATAKTYLLNARTGCVVPDLRSRPNTTSATVGPVLSQRTMNKSLRLPQRPVTASVGETPWLANVLQTWDNPVFKLSERRIQQVDPHGLGLEHGAHDYAKHGCSQIDFQETFSHVNAATTSGKLSKHSLQHAELISQVDKKFILVKLKSTFPNTTSVDDPVAVLILIDQHAADERIQVEQLFNELCTPTTQQSGPSSYKSKLGHRAQVTSIHLEKPLQYTISQMERTHFTSHASRFAAWGILFDMFDSTPSNSRSGNEDKRQGLLSVTTLPPAIAERCKADPKILISILRTTVWKYVEDPRLPPFSTPVTTTASTSNAFEEADWVRRLATCPSGLVDMVNSRACRSAIMFNDELDLEQCKELVGKLANCVFPFMCAHGRPSMVPLVDLGSLGDGKRSFVDSGIENHGHSSFVQAWKAWKQ</sequence>
<reference evidence="4" key="1">
    <citation type="submission" date="2020-01" db="EMBL/GenBank/DDBJ databases">
        <authorList>
            <consortium name="DOE Joint Genome Institute"/>
            <person name="Haridas S."/>
            <person name="Albert R."/>
            <person name="Binder M."/>
            <person name="Bloem J."/>
            <person name="Labutti K."/>
            <person name="Salamov A."/>
            <person name="Andreopoulos B."/>
            <person name="Baker S.E."/>
            <person name="Barry K."/>
            <person name="Bills G."/>
            <person name="Bluhm B.H."/>
            <person name="Cannon C."/>
            <person name="Castanera R."/>
            <person name="Culley D.E."/>
            <person name="Daum C."/>
            <person name="Ezra D."/>
            <person name="Gonzalez J.B."/>
            <person name="Henrissat B."/>
            <person name="Kuo A."/>
            <person name="Liang C."/>
            <person name="Lipzen A."/>
            <person name="Lutzoni F."/>
            <person name="Magnuson J."/>
            <person name="Mondo S."/>
            <person name="Nolan M."/>
            <person name="Ohm R."/>
            <person name="Pangilinan J."/>
            <person name="Park H.-J."/>
            <person name="Ramirez L."/>
            <person name="Alfaro M."/>
            <person name="Sun H."/>
            <person name="Tritt A."/>
            <person name="Yoshinaga Y."/>
            <person name="Zwiers L.-H."/>
            <person name="Turgeon B.G."/>
            <person name="Goodwin S.B."/>
            <person name="Spatafora J.W."/>
            <person name="Crous P.W."/>
            <person name="Grigoriev I.V."/>
        </authorList>
    </citation>
    <scope>NUCLEOTIDE SEQUENCE</scope>
    <source>
        <strain evidence="4">IPT5</strain>
    </source>
</reference>
<dbReference type="SUPFAM" id="SSF118116">
    <property type="entry name" value="DNA mismatch repair protein MutL"/>
    <property type="match status" value="1"/>
</dbReference>
<evidence type="ECO:0000313" key="4">
    <source>
        <dbReference type="EMBL" id="KAF2845747.1"/>
    </source>
</evidence>
<dbReference type="EMBL" id="MU006342">
    <property type="protein sequence ID" value="KAF2845747.1"/>
    <property type="molecule type" value="Genomic_DNA"/>
</dbReference>
<keyword evidence="5" id="KW-1185">Reference proteome</keyword>
<dbReference type="InterPro" id="IPR014790">
    <property type="entry name" value="MutL_C"/>
</dbReference>
<dbReference type="GO" id="GO:0016887">
    <property type="term" value="F:ATP hydrolysis activity"/>
    <property type="evidence" value="ECO:0007669"/>
    <property type="project" value="InterPro"/>
</dbReference>
<dbReference type="InterPro" id="IPR036890">
    <property type="entry name" value="HATPase_C_sf"/>
</dbReference>
<dbReference type="OrthoDB" id="429932at2759"/>
<accession>A0A6A7ATQ5</accession>
<dbReference type="SUPFAM" id="SSF55874">
    <property type="entry name" value="ATPase domain of HSP90 chaperone/DNA topoisomerase II/histidine kinase"/>
    <property type="match status" value="1"/>
</dbReference>
<dbReference type="GO" id="GO:0006298">
    <property type="term" value="P:mismatch repair"/>
    <property type="evidence" value="ECO:0007669"/>
    <property type="project" value="InterPro"/>
</dbReference>
<feature type="domain" description="MutL C-terminal dimerisation" evidence="3">
    <location>
        <begin position="719"/>
        <end position="939"/>
    </location>
</feature>
<dbReference type="SMART" id="SM00853">
    <property type="entry name" value="MutL_C"/>
    <property type="match status" value="1"/>
</dbReference>
<name>A0A6A7ATQ5_9PLEO</name>
<feature type="region of interest" description="Disordered" evidence="2">
    <location>
        <begin position="418"/>
        <end position="480"/>
    </location>
</feature>